<accession>A0ACB1A2J6</accession>
<dbReference type="Proteomes" id="UP001497535">
    <property type="component" value="Unassembled WGS sequence"/>
</dbReference>
<proteinExistence type="predicted"/>
<keyword evidence="2" id="KW-1185">Reference proteome</keyword>
<dbReference type="EMBL" id="CAVMJV010000057">
    <property type="protein sequence ID" value="CAK5085331.1"/>
    <property type="molecule type" value="Genomic_DNA"/>
</dbReference>
<name>A0ACB1A2J6_MELEN</name>
<protein>
    <submittedName>
        <fullName evidence="1">Uncharacterized protein</fullName>
    </submittedName>
</protein>
<sequence>METKFYNNGEINNQKIERKYELRNRTVYVSNQLNCVKRSNARLYNEGATPKKKTKIWSENFEDKMQSCSEGSLNSEGLINSEGSNIAEG</sequence>
<comment type="caution">
    <text evidence="1">The sequence shown here is derived from an EMBL/GenBank/DDBJ whole genome shotgun (WGS) entry which is preliminary data.</text>
</comment>
<reference evidence="1" key="1">
    <citation type="submission" date="2023-11" db="EMBL/GenBank/DDBJ databases">
        <authorList>
            <person name="Poullet M."/>
        </authorList>
    </citation>
    <scope>NUCLEOTIDE SEQUENCE</scope>
    <source>
        <strain evidence="1">E1834</strain>
    </source>
</reference>
<evidence type="ECO:0000313" key="2">
    <source>
        <dbReference type="Proteomes" id="UP001497535"/>
    </source>
</evidence>
<evidence type="ECO:0000313" key="1">
    <source>
        <dbReference type="EMBL" id="CAK5085331.1"/>
    </source>
</evidence>
<organism evidence="1 2">
    <name type="scientific">Meloidogyne enterolobii</name>
    <name type="common">Root-knot nematode worm</name>
    <name type="synonym">Meloidogyne mayaguensis</name>
    <dbReference type="NCBI Taxonomy" id="390850"/>
    <lineage>
        <taxon>Eukaryota</taxon>
        <taxon>Metazoa</taxon>
        <taxon>Ecdysozoa</taxon>
        <taxon>Nematoda</taxon>
        <taxon>Chromadorea</taxon>
        <taxon>Rhabditida</taxon>
        <taxon>Tylenchina</taxon>
        <taxon>Tylenchomorpha</taxon>
        <taxon>Tylenchoidea</taxon>
        <taxon>Meloidogynidae</taxon>
        <taxon>Meloidogyninae</taxon>
        <taxon>Meloidogyne</taxon>
    </lineage>
</organism>
<gene>
    <name evidence="1" type="ORF">MENTE1834_LOCUS32772</name>
</gene>